<protein>
    <submittedName>
        <fullName evidence="3">Apple domain-containing protein</fullName>
    </submittedName>
</protein>
<dbReference type="AlphaFoldDB" id="A0A0N4TKH0"/>
<evidence type="ECO:0000313" key="3">
    <source>
        <dbReference type="WBParaSite" id="BPAG_0000883501-mRNA-1"/>
    </source>
</evidence>
<gene>
    <name evidence="1" type="ORF">BPAG_LOCUS8797</name>
</gene>
<evidence type="ECO:0000313" key="1">
    <source>
        <dbReference type="EMBL" id="VDN89983.1"/>
    </source>
</evidence>
<accession>A0A0N4TKH0</accession>
<sequence>MNNCALSATAPFERRIGISLMECAQFCSSLLGCLSASYSTRFSICDTFHFKFGSRGKKMMKLAWNYYLEPQANNNAPECFIESSLKQLKVNKAIRKRKQPIAAQRFLY</sequence>
<keyword evidence="2" id="KW-1185">Reference proteome</keyword>
<dbReference type="Proteomes" id="UP000278627">
    <property type="component" value="Unassembled WGS sequence"/>
</dbReference>
<proteinExistence type="predicted"/>
<evidence type="ECO:0000313" key="2">
    <source>
        <dbReference type="Proteomes" id="UP000278627"/>
    </source>
</evidence>
<dbReference type="EMBL" id="UZAD01013141">
    <property type="protein sequence ID" value="VDN89983.1"/>
    <property type="molecule type" value="Genomic_DNA"/>
</dbReference>
<organism evidence="3">
    <name type="scientific">Brugia pahangi</name>
    <name type="common">Filarial nematode worm</name>
    <dbReference type="NCBI Taxonomy" id="6280"/>
    <lineage>
        <taxon>Eukaryota</taxon>
        <taxon>Metazoa</taxon>
        <taxon>Ecdysozoa</taxon>
        <taxon>Nematoda</taxon>
        <taxon>Chromadorea</taxon>
        <taxon>Rhabditida</taxon>
        <taxon>Spirurina</taxon>
        <taxon>Spiruromorpha</taxon>
        <taxon>Filarioidea</taxon>
        <taxon>Onchocercidae</taxon>
        <taxon>Brugia</taxon>
    </lineage>
</organism>
<reference evidence="3" key="1">
    <citation type="submission" date="2017-02" db="UniProtKB">
        <authorList>
            <consortium name="WormBaseParasite"/>
        </authorList>
    </citation>
    <scope>IDENTIFICATION</scope>
</reference>
<dbReference type="WBParaSite" id="BPAG_0000883501-mRNA-1">
    <property type="protein sequence ID" value="BPAG_0000883501-mRNA-1"/>
    <property type="gene ID" value="BPAG_0000883501"/>
</dbReference>
<reference evidence="1 2" key="2">
    <citation type="submission" date="2018-11" db="EMBL/GenBank/DDBJ databases">
        <authorList>
            <consortium name="Pathogen Informatics"/>
        </authorList>
    </citation>
    <scope>NUCLEOTIDE SEQUENCE [LARGE SCALE GENOMIC DNA]</scope>
</reference>
<name>A0A0N4TKH0_BRUPA</name>